<dbReference type="InterPro" id="IPR004143">
    <property type="entry name" value="BPL_LPL_catalytic"/>
</dbReference>
<dbReference type="PANTHER" id="PTHR10993">
    <property type="entry name" value="OCTANOYLTRANSFERASE"/>
    <property type="match status" value="1"/>
</dbReference>
<keyword evidence="9" id="KW-1185">Reference proteome</keyword>
<dbReference type="SUPFAM" id="SSF55681">
    <property type="entry name" value="Class II aaRS and biotin synthetases"/>
    <property type="match status" value="1"/>
</dbReference>
<dbReference type="GO" id="GO:0009249">
    <property type="term" value="P:protein lipoylation"/>
    <property type="evidence" value="ECO:0007669"/>
    <property type="project" value="InterPro"/>
</dbReference>
<evidence type="ECO:0000256" key="5">
    <source>
        <dbReference type="ARBA" id="ARBA00023315"/>
    </source>
</evidence>
<dbReference type="EMBL" id="MBFS01003760">
    <property type="protein sequence ID" value="PVU84994.1"/>
    <property type="molecule type" value="Genomic_DNA"/>
</dbReference>
<dbReference type="AlphaFoldDB" id="A0A2T9XY81"/>
<dbReference type="Proteomes" id="UP000245609">
    <property type="component" value="Unassembled WGS sequence"/>
</dbReference>
<keyword evidence="4" id="KW-0808">Transferase</keyword>
<evidence type="ECO:0000256" key="1">
    <source>
        <dbReference type="ARBA" id="ARBA00004821"/>
    </source>
</evidence>
<dbReference type="PROSITE" id="PS51733">
    <property type="entry name" value="BPL_LPL_CATALYTIC"/>
    <property type="match status" value="1"/>
</dbReference>
<gene>
    <name evidence="8" type="ORF">BB560_007190</name>
</gene>
<evidence type="ECO:0000256" key="4">
    <source>
        <dbReference type="ARBA" id="ARBA00022679"/>
    </source>
</evidence>
<comment type="caution">
    <text evidence="8">The sequence shown here is derived from an EMBL/GenBank/DDBJ whole genome shotgun (WGS) entry which is preliminary data.</text>
</comment>
<evidence type="ECO:0000256" key="2">
    <source>
        <dbReference type="ARBA" id="ARBA00007907"/>
    </source>
</evidence>
<accession>A0A2T9XY81</accession>
<feature type="domain" description="BPL/LPL catalytic" evidence="7">
    <location>
        <begin position="158"/>
        <end position="355"/>
    </location>
</feature>
<comment type="similarity">
    <text evidence="2">Belongs to the LipB family.</text>
</comment>
<dbReference type="STRING" id="133381.A0A2T9XY81"/>
<dbReference type="Gene3D" id="3.30.930.10">
    <property type="entry name" value="Bira Bifunctional Protein, Domain 2"/>
    <property type="match status" value="1"/>
</dbReference>
<feature type="compositionally biased region" description="Polar residues" evidence="6">
    <location>
        <begin position="41"/>
        <end position="54"/>
    </location>
</feature>
<dbReference type="PROSITE" id="PS01313">
    <property type="entry name" value="LIPB"/>
    <property type="match status" value="1"/>
</dbReference>
<name>A0A2T9XY81_9FUNG</name>
<proteinExistence type="inferred from homology"/>
<evidence type="ECO:0000313" key="8">
    <source>
        <dbReference type="EMBL" id="PVU84994.1"/>
    </source>
</evidence>
<sequence length="393" mass="43556">MLSSFRPCTFKHCFYSAGNHTRLNFSSSTFRSDSSPLLGTLPTTRPSTDINNNENENEHVCMSKNRKIGYINLGSKKKYLKTCHLMDMLVNLELCARSPSLVPELVSKNKIDLNSLVSKINGSASSGEVEQAVRKDSAILLEFLHSQLLPNLSNLPNLPTHDILLLLQHDPVYTNGRRNHSKVSLDQIARLKGFGAEYYNSPRGGEITYHGHGQLVVYPIMDLKLRGLRVHQYVHKLEDTIIDTLASLGIPSFTTEQYPGVWSSAEKKIAATGCHINKFVSSHGLALNVHTDLEMFSHIVPCGLLGKSVSRVVDLLPSNPNNPSHLNPDTNPNSNTSSNTSGNTSGIVSNEHLFNHTVDLYLDSFSNTFQSSLVPLADLNPQLHQFITEFMHT</sequence>
<dbReference type="InterPro" id="IPR000544">
    <property type="entry name" value="Octanoyltransferase"/>
</dbReference>
<dbReference type="CDD" id="cd16444">
    <property type="entry name" value="LipB"/>
    <property type="match status" value="1"/>
</dbReference>
<evidence type="ECO:0000256" key="6">
    <source>
        <dbReference type="SAM" id="MobiDB-lite"/>
    </source>
</evidence>
<keyword evidence="5" id="KW-0012">Acyltransferase</keyword>
<feature type="region of interest" description="Disordered" evidence="6">
    <location>
        <begin position="316"/>
        <end position="346"/>
    </location>
</feature>
<dbReference type="InterPro" id="IPR020605">
    <property type="entry name" value="Octanoyltransferase_CS"/>
</dbReference>
<dbReference type="NCBIfam" id="TIGR00214">
    <property type="entry name" value="lipB"/>
    <property type="match status" value="1"/>
</dbReference>
<evidence type="ECO:0000256" key="3">
    <source>
        <dbReference type="ARBA" id="ARBA00012334"/>
    </source>
</evidence>
<comment type="pathway">
    <text evidence="1">Protein modification; protein lipoylation via endogenous pathway; protein N(6)-(lipoyl)lysine from octanoyl-[acyl-carrier-protein]: step 1/2.</text>
</comment>
<dbReference type="EC" id="2.3.1.181" evidence="3"/>
<protein>
    <recommendedName>
        <fullName evidence="3">lipoyl(octanoyl) transferase</fullName>
        <ecNumber evidence="3">2.3.1.181</ecNumber>
    </recommendedName>
</protein>
<dbReference type="Pfam" id="PF21948">
    <property type="entry name" value="LplA-B_cat"/>
    <property type="match status" value="1"/>
</dbReference>
<evidence type="ECO:0000259" key="7">
    <source>
        <dbReference type="PROSITE" id="PS51733"/>
    </source>
</evidence>
<feature type="region of interest" description="Disordered" evidence="6">
    <location>
        <begin position="28"/>
        <end position="55"/>
    </location>
</feature>
<reference evidence="8 9" key="1">
    <citation type="journal article" date="2018" name="MBio">
        <title>Comparative Genomics Reveals the Core Gene Toolbox for the Fungus-Insect Symbiosis.</title>
        <authorList>
            <person name="Wang Y."/>
            <person name="Stata M."/>
            <person name="Wang W."/>
            <person name="Stajich J.E."/>
            <person name="White M.M."/>
            <person name="Moncalvo J.M."/>
        </authorList>
    </citation>
    <scope>NUCLEOTIDE SEQUENCE [LARGE SCALE GENOMIC DNA]</scope>
    <source>
        <strain evidence="8 9">SC-DP-2</strain>
    </source>
</reference>
<dbReference type="InterPro" id="IPR045864">
    <property type="entry name" value="aa-tRNA-synth_II/BPL/LPL"/>
</dbReference>
<organism evidence="8 9">
    <name type="scientific">Smittium megazygosporum</name>
    <dbReference type="NCBI Taxonomy" id="133381"/>
    <lineage>
        <taxon>Eukaryota</taxon>
        <taxon>Fungi</taxon>
        <taxon>Fungi incertae sedis</taxon>
        <taxon>Zoopagomycota</taxon>
        <taxon>Kickxellomycotina</taxon>
        <taxon>Harpellomycetes</taxon>
        <taxon>Harpellales</taxon>
        <taxon>Legeriomycetaceae</taxon>
        <taxon>Smittium</taxon>
    </lineage>
</organism>
<dbReference type="PANTHER" id="PTHR10993:SF7">
    <property type="entry name" value="LIPOYLTRANSFERASE 2, MITOCHONDRIAL-RELATED"/>
    <property type="match status" value="1"/>
</dbReference>
<dbReference type="GO" id="GO:0033819">
    <property type="term" value="F:lipoyl(octanoyl) transferase activity"/>
    <property type="evidence" value="ECO:0007669"/>
    <property type="project" value="UniProtKB-EC"/>
</dbReference>
<dbReference type="OrthoDB" id="19908at2759"/>
<dbReference type="UniPathway" id="UPA00538">
    <property type="reaction ID" value="UER00592"/>
</dbReference>
<evidence type="ECO:0000313" key="9">
    <source>
        <dbReference type="Proteomes" id="UP000245609"/>
    </source>
</evidence>